<keyword evidence="2" id="KW-0413">Isomerase</keyword>
<dbReference type="EMBL" id="JBHMAG010000026">
    <property type="protein sequence ID" value="MFB9756703.1"/>
    <property type="molecule type" value="Genomic_DNA"/>
</dbReference>
<dbReference type="InterPro" id="IPR036237">
    <property type="entry name" value="Xyl_isomerase-like_sf"/>
</dbReference>
<dbReference type="SUPFAM" id="SSF51658">
    <property type="entry name" value="Xylose isomerase-like"/>
    <property type="match status" value="1"/>
</dbReference>
<name>A0ABV5W887_9BACL</name>
<evidence type="ECO:0000313" key="2">
    <source>
        <dbReference type="EMBL" id="MFB9756703.1"/>
    </source>
</evidence>
<dbReference type="GO" id="GO:0016853">
    <property type="term" value="F:isomerase activity"/>
    <property type="evidence" value="ECO:0007669"/>
    <property type="project" value="UniProtKB-KW"/>
</dbReference>
<dbReference type="Pfam" id="PF01261">
    <property type="entry name" value="AP_endonuc_2"/>
    <property type="match status" value="1"/>
</dbReference>
<sequence>MNPIRSVKKTESGDGGVTIVNRAEEREETAMRRLQLGMWHQCDPARWERYSLGMLNGLEISGYQDEAELEKARTFCDRHGLQFGVHGPILSGRGYELPLLLSPDAAERGEALRRVEAETELASRYGADYILFHYPYLPVFQPPLRRRFARMPDAAARYGYDRLPIDRFRSLSERLFAELEQLQRRYDQRIVLEHDFFGDYGDWVAEAFENHPSIGLVVDTARLDIAAKAFHDFDPFAWLERTASSVYVVHYSNVHYADETFVHHLPVRKGQDGDATYGEAYAYLAFVAARNSRFHLTFEHDADRVGTDELAEIYRRAAAVCGLTGEAHAAENR</sequence>
<feature type="domain" description="Xylose isomerase-like TIM barrel" evidence="1">
    <location>
        <begin position="63"/>
        <end position="271"/>
    </location>
</feature>
<comment type="caution">
    <text evidence="2">The sequence shown here is derived from an EMBL/GenBank/DDBJ whole genome shotgun (WGS) entry which is preliminary data.</text>
</comment>
<evidence type="ECO:0000259" key="1">
    <source>
        <dbReference type="Pfam" id="PF01261"/>
    </source>
</evidence>
<proteinExistence type="predicted"/>
<reference evidence="2 3" key="1">
    <citation type="submission" date="2024-09" db="EMBL/GenBank/DDBJ databases">
        <authorList>
            <person name="Sun Q."/>
            <person name="Mori K."/>
        </authorList>
    </citation>
    <scope>NUCLEOTIDE SEQUENCE [LARGE SCALE GENOMIC DNA]</scope>
    <source>
        <strain evidence="2 3">JCM 12520</strain>
    </source>
</reference>
<evidence type="ECO:0000313" key="3">
    <source>
        <dbReference type="Proteomes" id="UP001589619"/>
    </source>
</evidence>
<dbReference type="Proteomes" id="UP001589619">
    <property type="component" value="Unassembled WGS sequence"/>
</dbReference>
<protein>
    <submittedName>
        <fullName evidence="2">Sugar phosphate isomerase/epimerase family protein</fullName>
    </submittedName>
</protein>
<gene>
    <name evidence="2" type="ORF">ACFFNY_34490</name>
</gene>
<organism evidence="2 3">
    <name type="scientific">Paenibacillus hodogayensis</name>
    <dbReference type="NCBI Taxonomy" id="279208"/>
    <lineage>
        <taxon>Bacteria</taxon>
        <taxon>Bacillati</taxon>
        <taxon>Bacillota</taxon>
        <taxon>Bacilli</taxon>
        <taxon>Bacillales</taxon>
        <taxon>Paenibacillaceae</taxon>
        <taxon>Paenibacillus</taxon>
    </lineage>
</organism>
<keyword evidence="3" id="KW-1185">Reference proteome</keyword>
<dbReference type="Gene3D" id="3.20.20.150">
    <property type="entry name" value="Divalent-metal-dependent TIM barrel enzymes"/>
    <property type="match status" value="1"/>
</dbReference>
<dbReference type="InterPro" id="IPR013022">
    <property type="entry name" value="Xyl_isomerase-like_TIM-brl"/>
</dbReference>
<dbReference type="RefSeq" id="WP_344904101.1">
    <property type="nucleotide sequence ID" value="NZ_BAAAYO010000001.1"/>
</dbReference>
<accession>A0ABV5W887</accession>